<evidence type="ECO:0000256" key="4">
    <source>
        <dbReference type="ARBA" id="ARBA00022643"/>
    </source>
</evidence>
<keyword evidence="7 14" id="KW-0547">Nucleotide-binding</keyword>
<keyword evidence="8 14" id="KW-0418">Kinase</keyword>
<evidence type="ECO:0000313" key="16">
    <source>
        <dbReference type="EMBL" id="KEZ91934.1"/>
    </source>
</evidence>
<dbReference type="UniPathway" id="UPA00276">
    <property type="reaction ID" value="UER00406"/>
</dbReference>
<keyword evidence="5 14" id="KW-0808">Transferase</keyword>
<dbReference type="EMBL" id="JPME01000002">
    <property type="protein sequence ID" value="KEZ91934.1"/>
    <property type="molecule type" value="Genomic_DNA"/>
</dbReference>
<dbReference type="PANTHER" id="PTHR22749">
    <property type="entry name" value="RIBOFLAVIN KINASE/FMN ADENYLYLTRANSFERASE"/>
    <property type="match status" value="1"/>
</dbReference>
<dbReference type="PIRSF" id="PIRSF004491">
    <property type="entry name" value="FAD_Synth"/>
    <property type="match status" value="1"/>
</dbReference>
<dbReference type="GO" id="GO:0008531">
    <property type="term" value="F:riboflavin kinase activity"/>
    <property type="evidence" value="ECO:0007669"/>
    <property type="project" value="UniProtKB-UniRule"/>
</dbReference>
<evidence type="ECO:0000256" key="14">
    <source>
        <dbReference type="PIRNR" id="PIRNR004491"/>
    </source>
</evidence>
<evidence type="ECO:0000256" key="10">
    <source>
        <dbReference type="ARBA" id="ARBA00022840"/>
    </source>
</evidence>
<dbReference type="NCBIfam" id="NF004162">
    <property type="entry name" value="PRK05627.1-5"/>
    <property type="match status" value="1"/>
</dbReference>
<evidence type="ECO:0000256" key="12">
    <source>
        <dbReference type="ARBA" id="ARBA00047880"/>
    </source>
</evidence>
<dbReference type="GO" id="GO:0006747">
    <property type="term" value="P:FAD biosynthetic process"/>
    <property type="evidence" value="ECO:0007669"/>
    <property type="project" value="UniProtKB-UniRule"/>
</dbReference>
<dbReference type="InterPro" id="IPR002606">
    <property type="entry name" value="Riboflavin_kinase_bac"/>
</dbReference>
<comment type="caution">
    <text evidence="16">The sequence shown here is derived from an EMBL/GenBank/DDBJ whole genome shotgun (WGS) entry which is preliminary data.</text>
</comment>
<dbReference type="PANTHER" id="PTHR22749:SF6">
    <property type="entry name" value="RIBOFLAVIN KINASE"/>
    <property type="match status" value="1"/>
</dbReference>
<keyword evidence="9 14" id="KW-0274">FAD</keyword>
<evidence type="ECO:0000256" key="9">
    <source>
        <dbReference type="ARBA" id="ARBA00022827"/>
    </source>
</evidence>
<accession>A0A084JSK0</accession>
<dbReference type="RefSeq" id="WP_038277397.1">
    <property type="nucleotide sequence ID" value="NZ_JPME01000002.1"/>
</dbReference>
<protein>
    <recommendedName>
        <fullName evidence="14">Riboflavin biosynthesis protein</fullName>
    </recommendedName>
    <domain>
        <recommendedName>
            <fullName evidence="14">Riboflavin kinase</fullName>
            <ecNumber evidence="14">2.7.1.26</ecNumber>
        </recommendedName>
        <alternativeName>
            <fullName evidence="14">Flavokinase</fullName>
        </alternativeName>
    </domain>
    <domain>
        <recommendedName>
            <fullName evidence="14">FMN adenylyltransferase</fullName>
            <ecNumber evidence="14">2.7.7.2</ecNumber>
        </recommendedName>
        <alternativeName>
            <fullName evidence="14">FAD pyrophosphorylase</fullName>
        </alternativeName>
        <alternativeName>
            <fullName evidence="14">FAD synthase</fullName>
        </alternativeName>
    </domain>
</protein>
<dbReference type="FunFam" id="3.40.50.620:FF:000021">
    <property type="entry name" value="Riboflavin biosynthesis protein"/>
    <property type="match status" value="1"/>
</dbReference>
<dbReference type="SUPFAM" id="SSF52374">
    <property type="entry name" value="Nucleotidylyl transferase"/>
    <property type="match status" value="1"/>
</dbReference>
<dbReference type="Pfam" id="PF01687">
    <property type="entry name" value="Flavokinase"/>
    <property type="match status" value="1"/>
</dbReference>
<gene>
    <name evidence="16" type="ORF">IO98_01830</name>
</gene>
<evidence type="ECO:0000256" key="13">
    <source>
        <dbReference type="ARBA" id="ARBA00049494"/>
    </source>
</evidence>
<comment type="similarity">
    <text evidence="14">Belongs to the ribF family.</text>
</comment>
<keyword evidence="17" id="KW-1185">Reference proteome</keyword>
<evidence type="ECO:0000256" key="5">
    <source>
        <dbReference type="ARBA" id="ARBA00022679"/>
    </source>
</evidence>
<organism evidence="16 17">
    <name type="scientific">Lacrimispora celerecrescens</name>
    <dbReference type="NCBI Taxonomy" id="29354"/>
    <lineage>
        <taxon>Bacteria</taxon>
        <taxon>Bacillati</taxon>
        <taxon>Bacillota</taxon>
        <taxon>Clostridia</taxon>
        <taxon>Lachnospirales</taxon>
        <taxon>Lachnospiraceae</taxon>
        <taxon>Lacrimispora</taxon>
    </lineage>
</organism>
<evidence type="ECO:0000256" key="3">
    <source>
        <dbReference type="ARBA" id="ARBA00022630"/>
    </source>
</evidence>
<dbReference type="InterPro" id="IPR023465">
    <property type="entry name" value="Riboflavin_kinase_dom_sf"/>
</dbReference>
<evidence type="ECO:0000256" key="11">
    <source>
        <dbReference type="ARBA" id="ARBA00023268"/>
    </source>
</evidence>
<dbReference type="GO" id="GO:0009231">
    <property type="term" value="P:riboflavin biosynthetic process"/>
    <property type="evidence" value="ECO:0007669"/>
    <property type="project" value="InterPro"/>
</dbReference>
<dbReference type="SUPFAM" id="SSF82114">
    <property type="entry name" value="Riboflavin kinase-like"/>
    <property type="match status" value="1"/>
</dbReference>
<dbReference type="CDD" id="cd02064">
    <property type="entry name" value="FAD_synthetase_N"/>
    <property type="match status" value="1"/>
</dbReference>
<keyword evidence="6 14" id="KW-0548">Nucleotidyltransferase</keyword>
<comment type="pathway">
    <text evidence="1 14">Cofactor biosynthesis; FAD biosynthesis; FAD from FMN: step 1/1.</text>
</comment>
<dbReference type="InterPro" id="IPR015864">
    <property type="entry name" value="FAD_synthase"/>
</dbReference>
<dbReference type="GO" id="GO:0003919">
    <property type="term" value="F:FMN adenylyltransferase activity"/>
    <property type="evidence" value="ECO:0007669"/>
    <property type="project" value="UniProtKB-UniRule"/>
</dbReference>
<dbReference type="NCBIfam" id="TIGR00083">
    <property type="entry name" value="ribF"/>
    <property type="match status" value="1"/>
</dbReference>
<dbReference type="STRING" id="29354.IO98_01830"/>
<name>A0A084JSK0_9FIRM</name>
<proteinExistence type="inferred from homology"/>
<dbReference type="InterPro" id="IPR023468">
    <property type="entry name" value="Riboflavin_kinase"/>
</dbReference>
<dbReference type="InterPro" id="IPR015865">
    <property type="entry name" value="Riboflavin_kinase_bac/euk"/>
</dbReference>
<evidence type="ECO:0000256" key="8">
    <source>
        <dbReference type="ARBA" id="ARBA00022777"/>
    </source>
</evidence>
<evidence type="ECO:0000256" key="7">
    <source>
        <dbReference type="ARBA" id="ARBA00022741"/>
    </source>
</evidence>
<dbReference type="UniPathway" id="UPA00277">
    <property type="reaction ID" value="UER00407"/>
</dbReference>
<comment type="catalytic activity">
    <reaction evidence="12 14">
        <text>riboflavin + ATP = FMN + ADP + H(+)</text>
        <dbReference type="Rhea" id="RHEA:14357"/>
        <dbReference type="ChEBI" id="CHEBI:15378"/>
        <dbReference type="ChEBI" id="CHEBI:30616"/>
        <dbReference type="ChEBI" id="CHEBI:57986"/>
        <dbReference type="ChEBI" id="CHEBI:58210"/>
        <dbReference type="ChEBI" id="CHEBI:456216"/>
        <dbReference type="EC" id="2.7.1.26"/>
    </reaction>
</comment>
<keyword evidence="4 14" id="KW-0288">FMN</keyword>
<feature type="domain" description="Riboflavin kinase" evidence="15">
    <location>
        <begin position="181"/>
        <end position="307"/>
    </location>
</feature>
<dbReference type="Proteomes" id="UP000028525">
    <property type="component" value="Unassembled WGS sequence"/>
</dbReference>
<evidence type="ECO:0000259" key="15">
    <source>
        <dbReference type="SMART" id="SM00904"/>
    </source>
</evidence>
<dbReference type="EC" id="2.7.1.26" evidence="14"/>
<dbReference type="Gene3D" id="2.40.30.30">
    <property type="entry name" value="Riboflavin kinase-like"/>
    <property type="match status" value="1"/>
</dbReference>
<keyword evidence="10 14" id="KW-0067">ATP-binding</keyword>
<reference evidence="16 17" key="1">
    <citation type="submission" date="2014-07" db="EMBL/GenBank/DDBJ databases">
        <title>Draft genome of Clostridium celerecrescens 152B isolated from sediments associated with methane hydrate from Krishna Godavari basin.</title>
        <authorList>
            <person name="Honkalas V.S."/>
            <person name="Dabir A.P."/>
            <person name="Arora P."/>
            <person name="Dhakephalkar P.K."/>
        </authorList>
    </citation>
    <scope>NUCLEOTIDE SEQUENCE [LARGE SCALE GENOMIC DNA]</scope>
    <source>
        <strain evidence="16 17">152B</strain>
    </source>
</reference>
<evidence type="ECO:0000313" key="17">
    <source>
        <dbReference type="Proteomes" id="UP000028525"/>
    </source>
</evidence>
<comment type="catalytic activity">
    <reaction evidence="13 14">
        <text>FMN + ATP + H(+) = FAD + diphosphate</text>
        <dbReference type="Rhea" id="RHEA:17237"/>
        <dbReference type="ChEBI" id="CHEBI:15378"/>
        <dbReference type="ChEBI" id="CHEBI:30616"/>
        <dbReference type="ChEBI" id="CHEBI:33019"/>
        <dbReference type="ChEBI" id="CHEBI:57692"/>
        <dbReference type="ChEBI" id="CHEBI:58210"/>
        <dbReference type="EC" id="2.7.7.2"/>
    </reaction>
</comment>
<dbReference type="EC" id="2.7.7.2" evidence="14"/>
<sequence length="317" mass="35714">MEYITGTREFQIEEPAIVTLGKFDGRHRGHQKLLKQMGELKAAKGYKTAVLTFDMAPITLMTGSPQKAITTNLERKNNLEKIGIDYLVEYPFTEETSHMEPEEFVKRVLAGQMNARIIVVGTDCSFGYQGAGNADSLYQWKERYGYELIVIPKEQDDHRDISSTYIREQLDAGNMEKANELLGEPYAIHGTVVHGNHIGGAVLGFPTANIMPSPDKHLPLFGVYVSKVYVDGTYYGGITNIGRKPTVEGNSPVGAETFIYGINEDIYGKTIEVQLLHFVRPERKFEGLEQLKAQIGKDREYVMRYLKDLSDQQITHL</sequence>
<dbReference type="SMART" id="SM00904">
    <property type="entry name" value="Flavokinase"/>
    <property type="match status" value="1"/>
</dbReference>
<dbReference type="Gene3D" id="3.40.50.620">
    <property type="entry name" value="HUPs"/>
    <property type="match status" value="1"/>
</dbReference>
<dbReference type="Pfam" id="PF06574">
    <property type="entry name" value="FAD_syn"/>
    <property type="match status" value="1"/>
</dbReference>
<dbReference type="InterPro" id="IPR014729">
    <property type="entry name" value="Rossmann-like_a/b/a_fold"/>
</dbReference>
<keyword evidence="3 14" id="KW-0285">Flavoprotein</keyword>
<dbReference type="GO" id="GO:0005524">
    <property type="term" value="F:ATP binding"/>
    <property type="evidence" value="ECO:0007669"/>
    <property type="project" value="UniProtKB-UniRule"/>
</dbReference>
<dbReference type="GO" id="GO:0009398">
    <property type="term" value="P:FMN biosynthetic process"/>
    <property type="evidence" value="ECO:0007669"/>
    <property type="project" value="UniProtKB-UniRule"/>
</dbReference>
<comment type="pathway">
    <text evidence="2 14">Cofactor biosynthesis; FMN biosynthesis; FMN from riboflavin (ATP route): step 1/1.</text>
</comment>
<dbReference type="AlphaFoldDB" id="A0A084JSK0"/>
<evidence type="ECO:0000256" key="6">
    <source>
        <dbReference type="ARBA" id="ARBA00022695"/>
    </source>
</evidence>
<keyword evidence="11" id="KW-0511">Multifunctional enzyme</keyword>
<evidence type="ECO:0000256" key="2">
    <source>
        <dbReference type="ARBA" id="ARBA00005201"/>
    </source>
</evidence>
<evidence type="ECO:0000256" key="1">
    <source>
        <dbReference type="ARBA" id="ARBA00004726"/>
    </source>
</evidence>